<sequence length="350" mass="37629">MDSRKIQTVGGGTYTVSLPKSWAREQSLEAGSVVDLHTHVDGLLVVEARETDDEAGRVEVAVEDQRPVHLEQTLRAAYAAGASTVRFEAAGEFTDAQSRRIQSVTRTMTGVTIDERTATQITVQSLVDAAEVSIPQSVRQLSFVALSMHRDATAALAGDGGPDIADRDDQSDRLAAMVDRHFGRALARLDEVDALGQRRPELLDCWRTACELERVADHAERIATTVAALDAPPAESVDALTDLAKQARTVVEDAVGVVVDQTAGGAARDVLDRRDDVRERATAIERRLVDGADGDYRLVRVLDSLRRTAEHGGNIAEAGLRGAVRRGELRDPVHSRREGSTVDAASDAGG</sequence>
<reference evidence="3" key="1">
    <citation type="submission" date="2019-12" db="EMBL/GenBank/DDBJ databases">
        <title>Whole-genome sequence of Halomicrobium mukohataei pws1.</title>
        <authorList>
            <person name="Verma D.K."/>
            <person name="Gopal K."/>
            <person name="Prasad E.S."/>
        </authorList>
    </citation>
    <scope>NUCLEOTIDE SEQUENCE</scope>
    <source>
        <strain evidence="3">Pws1</strain>
    </source>
</reference>
<name>A0A847UC26_9EURY</name>
<gene>
    <name evidence="3" type="ORF">GOC74_01625</name>
</gene>
<dbReference type="InterPro" id="IPR028366">
    <property type="entry name" value="PhoU"/>
</dbReference>
<proteinExistence type="predicted"/>
<dbReference type="AlphaFoldDB" id="A0A847UC26"/>
<evidence type="ECO:0000313" key="4">
    <source>
        <dbReference type="Proteomes" id="UP000608662"/>
    </source>
</evidence>
<dbReference type="PANTHER" id="PTHR42930:SF6">
    <property type="entry name" value="PHOSPHATE REGULATORY PROTEIN-LIKE PROTEIN"/>
    <property type="match status" value="1"/>
</dbReference>
<dbReference type="Pfam" id="PF04014">
    <property type="entry name" value="MazE_antitoxin"/>
    <property type="match status" value="1"/>
</dbReference>
<dbReference type="Pfam" id="PF01895">
    <property type="entry name" value="PhoU"/>
    <property type="match status" value="1"/>
</dbReference>
<dbReference type="EMBL" id="WOYG01000001">
    <property type="protein sequence ID" value="NLV08638.1"/>
    <property type="molecule type" value="Genomic_DNA"/>
</dbReference>
<evidence type="ECO:0000256" key="1">
    <source>
        <dbReference type="SAM" id="MobiDB-lite"/>
    </source>
</evidence>
<comment type="caution">
    <text evidence="3">The sequence shown here is derived from an EMBL/GenBank/DDBJ whole genome shotgun (WGS) entry which is preliminary data.</text>
</comment>
<dbReference type="InterPro" id="IPR026022">
    <property type="entry name" value="PhoU_dom"/>
</dbReference>
<dbReference type="InterPro" id="IPR038078">
    <property type="entry name" value="PhoU-like_sf"/>
</dbReference>
<dbReference type="GO" id="GO:0003677">
    <property type="term" value="F:DNA binding"/>
    <property type="evidence" value="ECO:0007669"/>
    <property type="project" value="InterPro"/>
</dbReference>
<dbReference type="InterPro" id="IPR007159">
    <property type="entry name" value="SpoVT-AbrB_dom"/>
</dbReference>
<feature type="region of interest" description="Disordered" evidence="1">
    <location>
        <begin position="324"/>
        <end position="350"/>
    </location>
</feature>
<evidence type="ECO:0000259" key="2">
    <source>
        <dbReference type="SMART" id="SM00966"/>
    </source>
</evidence>
<accession>A0A847UC26</accession>
<feature type="compositionally biased region" description="Basic and acidic residues" evidence="1">
    <location>
        <begin position="325"/>
        <end position="340"/>
    </location>
</feature>
<evidence type="ECO:0000313" key="3">
    <source>
        <dbReference type="EMBL" id="NLV08638.1"/>
    </source>
</evidence>
<protein>
    <submittedName>
        <fullName evidence="3">Phosphate uptake regulator PhoU</fullName>
    </submittedName>
</protein>
<dbReference type="SMART" id="SM00966">
    <property type="entry name" value="SpoVT_AbrB"/>
    <property type="match status" value="1"/>
</dbReference>
<dbReference type="GO" id="GO:0045936">
    <property type="term" value="P:negative regulation of phosphate metabolic process"/>
    <property type="evidence" value="ECO:0007669"/>
    <property type="project" value="InterPro"/>
</dbReference>
<dbReference type="Proteomes" id="UP000608662">
    <property type="component" value="Unassembled WGS sequence"/>
</dbReference>
<dbReference type="GO" id="GO:0030643">
    <property type="term" value="P:intracellular phosphate ion homeostasis"/>
    <property type="evidence" value="ECO:0007669"/>
    <property type="project" value="InterPro"/>
</dbReference>
<dbReference type="RefSeq" id="WP_170092629.1">
    <property type="nucleotide sequence ID" value="NZ_WOYG01000001.1"/>
</dbReference>
<organism evidence="3 4">
    <name type="scientific">Halomicrobium mukohataei</name>
    <dbReference type="NCBI Taxonomy" id="57705"/>
    <lineage>
        <taxon>Archaea</taxon>
        <taxon>Methanobacteriati</taxon>
        <taxon>Methanobacteriota</taxon>
        <taxon>Stenosarchaea group</taxon>
        <taxon>Halobacteria</taxon>
        <taxon>Halobacteriales</taxon>
        <taxon>Haloarculaceae</taxon>
        <taxon>Halomicrobium</taxon>
    </lineage>
</organism>
<dbReference type="PANTHER" id="PTHR42930">
    <property type="entry name" value="PHOSPHATE-SPECIFIC TRANSPORT SYSTEM ACCESSORY PROTEIN PHOU"/>
    <property type="match status" value="1"/>
</dbReference>
<dbReference type="SUPFAM" id="SSF109755">
    <property type="entry name" value="PhoU-like"/>
    <property type="match status" value="1"/>
</dbReference>
<dbReference type="Gene3D" id="1.20.58.220">
    <property type="entry name" value="Phosphate transport system protein phou homolog 2, domain 2"/>
    <property type="match status" value="1"/>
</dbReference>
<dbReference type="OrthoDB" id="40991at2157"/>
<feature type="domain" description="SpoVT-AbrB" evidence="2">
    <location>
        <begin position="8"/>
        <end position="54"/>
    </location>
</feature>